<dbReference type="EMBL" id="FQXI01000010">
    <property type="protein sequence ID" value="SHH47873.1"/>
    <property type="molecule type" value="Genomic_DNA"/>
</dbReference>
<dbReference type="InterPro" id="IPR014729">
    <property type="entry name" value="Rossmann-like_a/b/a_fold"/>
</dbReference>
<dbReference type="SUPFAM" id="SSF52402">
    <property type="entry name" value="Adenine nucleotide alpha hydrolases-like"/>
    <property type="match status" value="1"/>
</dbReference>
<feature type="domain" description="UspA" evidence="3">
    <location>
        <begin position="2"/>
        <end position="136"/>
    </location>
</feature>
<keyword evidence="5" id="KW-1185">Reference proteome</keyword>
<dbReference type="GO" id="GO:0005737">
    <property type="term" value="C:cytoplasm"/>
    <property type="evidence" value="ECO:0007669"/>
    <property type="project" value="UniProtKB-SubCell"/>
</dbReference>
<evidence type="ECO:0000256" key="2">
    <source>
        <dbReference type="PIRNR" id="PIRNR006276"/>
    </source>
</evidence>
<dbReference type="OrthoDB" id="9794782at2"/>
<dbReference type="InterPro" id="IPR006016">
    <property type="entry name" value="UspA"/>
</dbReference>
<accession>A0A1M5TC06</accession>
<reference evidence="5" key="1">
    <citation type="submission" date="2016-11" db="EMBL/GenBank/DDBJ databases">
        <authorList>
            <person name="Varghese N."/>
            <person name="Submissions S."/>
        </authorList>
    </citation>
    <scope>NUCLEOTIDE SEQUENCE [LARGE SCALE GENOMIC DNA]</scope>
    <source>
        <strain evidence="5">DSM 21120</strain>
    </source>
</reference>
<dbReference type="PANTHER" id="PTHR46268">
    <property type="entry name" value="STRESS RESPONSE PROTEIN NHAX"/>
    <property type="match status" value="1"/>
</dbReference>
<proteinExistence type="inferred from homology"/>
<dbReference type="PRINTS" id="PR01438">
    <property type="entry name" value="UNVRSLSTRESS"/>
</dbReference>
<dbReference type="Pfam" id="PF00582">
    <property type="entry name" value="Usp"/>
    <property type="match status" value="1"/>
</dbReference>
<dbReference type="STRING" id="1120995.SAMN02745245_01417"/>
<keyword evidence="2" id="KW-0963">Cytoplasm</keyword>
<evidence type="ECO:0000313" key="4">
    <source>
        <dbReference type="EMBL" id="SHH47873.1"/>
    </source>
</evidence>
<evidence type="ECO:0000259" key="3">
    <source>
        <dbReference type="Pfam" id="PF00582"/>
    </source>
</evidence>
<sequence length="142" mass="16044">MKILIPVDGSKITKEVIEKAKTVGEKFEAKLLLLTVLDNANMIDRYSYPVAYDSKVKLTEDMLKDLKEDYSDYPYGIETFMRVGMPYNEIIKVADEEDVDLIVMGNRGLGAFSRTFLGSVSNKVLNHSDKSILIVKADIEEE</sequence>
<evidence type="ECO:0000313" key="5">
    <source>
        <dbReference type="Proteomes" id="UP000184032"/>
    </source>
</evidence>
<dbReference type="Gene3D" id="3.40.50.620">
    <property type="entry name" value="HUPs"/>
    <property type="match status" value="1"/>
</dbReference>
<gene>
    <name evidence="4" type="ORF">SAMN02745245_01417</name>
</gene>
<dbReference type="PANTHER" id="PTHR46268:SF6">
    <property type="entry name" value="UNIVERSAL STRESS PROTEIN UP12"/>
    <property type="match status" value="1"/>
</dbReference>
<dbReference type="AlphaFoldDB" id="A0A1M5TC06"/>
<name>A0A1M5TC06_9FIRM</name>
<dbReference type="CDD" id="cd00293">
    <property type="entry name" value="USP-like"/>
    <property type="match status" value="1"/>
</dbReference>
<organism evidence="4 5">
    <name type="scientific">Anaerosphaera aminiphila DSM 21120</name>
    <dbReference type="NCBI Taxonomy" id="1120995"/>
    <lineage>
        <taxon>Bacteria</taxon>
        <taxon>Bacillati</taxon>
        <taxon>Bacillota</taxon>
        <taxon>Tissierellia</taxon>
        <taxon>Tissierellales</taxon>
        <taxon>Peptoniphilaceae</taxon>
        <taxon>Anaerosphaera</taxon>
    </lineage>
</organism>
<evidence type="ECO:0000256" key="1">
    <source>
        <dbReference type="ARBA" id="ARBA00008791"/>
    </source>
</evidence>
<comment type="subcellular location">
    <subcellularLocation>
        <location evidence="2">Cytoplasm</location>
    </subcellularLocation>
</comment>
<dbReference type="RefSeq" id="WP_073185013.1">
    <property type="nucleotide sequence ID" value="NZ_FQXI01000010.1"/>
</dbReference>
<protein>
    <recommendedName>
        <fullName evidence="2">Universal stress protein</fullName>
    </recommendedName>
</protein>
<dbReference type="InterPro" id="IPR006015">
    <property type="entry name" value="Universal_stress_UspA"/>
</dbReference>
<comment type="similarity">
    <text evidence="1 2">Belongs to the universal stress protein A family.</text>
</comment>
<dbReference type="PIRSF" id="PIRSF006276">
    <property type="entry name" value="UspA"/>
    <property type="match status" value="1"/>
</dbReference>
<dbReference type="Proteomes" id="UP000184032">
    <property type="component" value="Unassembled WGS sequence"/>
</dbReference>